<reference evidence="2 3" key="1">
    <citation type="submission" date="2019-01" db="EMBL/GenBank/DDBJ databases">
        <authorList>
            <person name="Brito A."/>
        </authorList>
    </citation>
    <scope>NUCLEOTIDE SEQUENCE [LARGE SCALE GENOMIC DNA]</scope>
    <source>
        <strain evidence="2">1</strain>
    </source>
</reference>
<dbReference type="InterPro" id="IPR029060">
    <property type="entry name" value="PIN-like_dom_sf"/>
</dbReference>
<sequence length="139" mass="16338">MKTKIVIDTNVLIGALIAKQYSANRKLIELCLKKEFYPLINNTLFTEYEDVISRKEILDKSIYTESEINELLDALLSICQWVKIYYLWRPNLQDEKDNYLVELAVAGNAKFIVTHNVKDFQRSQLKFPKIQIKKPQEII</sequence>
<organism evidence="2 3">
    <name type="scientific">Hyella patelloides LEGE 07179</name>
    <dbReference type="NCBI Taxonomy" id="945734"/>
    <lineage>
        <taxon>Bacteria</taxon>
        <taxon>Bacillati</taxon>
        <taxon>Cyanobacteriota</taxon>
        <taxon>Cyanophyceae</taxon>
        <taxon>Pleurocapsales</taxon>
        <taxon>Hyellaceae</taxon>
        <taxon>Hyella</taxon>
    </lineage>
</organism>
<dbReference type="Pfam" id="PF13470">
    <property type="entry name" value="PIN_3"/>
    <property type="match status" value="1"/>
</dbReference>
<dbReference type="EMBL" id="CAACVJ010000057">
    <property type="protein sequence ID" value="VEP12472.1"/>
    <property type="molecule type" value="Genomic_DNA"/>
</dbReference>
<evidence type="ECO:0000313" key="2">
    <source>
        <dbReference type="EMBL" id="VEP12472.1"/>
    </source>
</evidence>
<evidence type="ECO:0000313" key="3">
    <source>
        <dbReference type="Proteomes" id="UP000320055"/>
    </source>
</evidence>
<name>A0A563VM25_9CYAN</name>
<protein>
    <recommendedName>
        <fullName evidence="1">PIN domain-containing protein</fullName>
    </recommendedName>
</protein>
<keyword evidence="3" id="KW-1185">Reference proteome</keyword>
<gene>
    <name evidence="2" type="ORF">H1P_150036</name>
</gene>
<dbReference type="AlphaFoldDB" id="A0A563VM25"/>
<dbReference type="OrthoDB" id="271187at2"/>
<dbReference type="PANTHER" id="PTHR34610">
    <property type="entry name" value="SSL7007 PROTEIN"/>
    <property type="match status" value="1"/>
</dbReference>
<accession>A0A563VM25</accession>
<dbReference type="InterPro" id="IPR002850">
    <property type="entry name" value="PIN_toxin-like"/>
</dbReference>
<dbReference type="InterPro" id="IPR002716">
    <property type="entry name" value="PIN_dom"/>
</dbReference>
<evidence type="ECO:0000259" key="1">
    <source>
        <dbReference type="Pfam" id="PF13470"/>
    </source>
</evidence>
<dbReference type="NCBIfam" id="TIGR00305">
    <property type="entry name" value="putative toxin-antitoxin system toxin component, PIN family"/>
    <property type="match status" value="1"/>
</dbReference>
<dbReference type="RefSeq" id="WP_144864141.1">
    <property type="nucleotide sequence ID" value="NZ_LR213777.1"/>
</dbReference>
<dbReference type="SUPFAM" id="SSF88723">
    <property type="entry name" value="PIN domain-like"/>
    <property type="match status" value="1"/>
</dbReference>
<dbReference type="PANTHER" id="PTHR34610:SF3">
    <property type="entry name" value="SSL7007 PROTEIN"/>
    <property type="match status" value="1"/>
</dbReference>
<dbReference type="Proteomes" id="UP000320055">
    <property type="component" value="Unassembled WGS sequence"/>
</dbReference>
<feature type="domain" description="PIN" evidence="1">
    <location>
        <begin position="4"/>
        <end position="118"/>
    </location>
</feature>
<proteinExistence type="predicted"/>